<dbReference type="GO" id="GO:0031012">
    <property type="term" value="C:extracellular matrix"/>
    <property type="evidence" value="ECO:0007669"/>
    <property type="project" value="TreeGrafter"/>
</dbReference>
<dbReference type="PANTHER" id="PTHR10900">
    <property type="entry name" value="PERIOSTIN-RELATED"/>
    <property type="match status" value="1"/>
</dbReference>
<dbReference type="Gene3D" id="2.30.180.10">
    <property type="entry name" value="FAS1 domain"/>
    <property type="match status" value="1"/>
</dbReference>
<gene>
    <name evidence="3" type="ORF">DFP88_101913</name>
</gene>
<feature type="chain" id="PRO_5016382185" evidence="1">
    <location>
        <begin position="24"/>
        <end position="190"/>
    </location>
</feature>
<dbReference type="GO" id="GO:0007155">
    <property type="term" value="P:cell adhesion"/>
    <property type="evidence" value="ECO:0007669"/>
    <property type="project" value="TreeGrafter"/>
</dbReference>
<keyword evidence="1" id="KW-0732">Signal</keyword>
<dbReference type="PANTHER" id="PTHR10900:SF77">
    <property type="entry name" value="FI19380P1"/>
    <property type="match status" value="1"/>
</dbReference>
<dbReference type="InterPro" id="IPR000782">
    <property type="entry name" value="FAS1_domain"/>
</dbReference>
<proteinExistence type="predicted"/>
<evidence type="ECO:0000313" key="3">
    <source>
        <dbReference type="EMBL" id="PYE86236.1"/>
    </source>
</evidence>
<evidence type="ECO:0000256" key="1">
    <source>
        <dbReference type="SAM" id="SignalP"/>
    </source>
</evidence>
<dbReference type="SUPFAM" id="SSF82153">
    <property type="entry name" value="FAS1 domain"/>
    <property type="match status" value="1"/>
</dbReference>
<dbReference type="InterPro" id="IPR036378">
    <property type="entry name" value="FAS1_dom_sf"/>
</dbReference>
<comment type="caution">
    <text evidence="3">The sequence shown here is derived from an EMBL/GenBank/DDBJ whole genome shotgun (WGS) entry which is preliminary data.</text>
</comment>
<dbReference type="PROSITE" id="PS50213">
    <property type="entry name" value="FAS1"/>
    <property type="match status" value="1"/>
</dbReference>
<organism evidence="3 4">
    <name type="scientific">Pseudoroseicyclus aestuarii</name>
    <dbReference type="NCBI Taxonomy" id="1795041"/>
    <lineage>
        <taxon>Bacteria</taxon>
        <taxon>Pseudomonadati</taxon>
        <taxon>Pseudomonadota</taxon>
        <taxon>Alphaproteobacteria</taxon>
        <taxon>Rhodobacterales</taxon>
        <taxon>Paracoccaceae</taxon>
        <taxon>Pseudoroseicyclus</taxon>
    </lineage>
</organism>
<evidence type="ECO:0000313" key="4">
    <source>
        <dbReference type="Proteomes" id="UP000248311"/>
    </source>
</evidence>
<feature type="signal peptide" evidence="1">
    <location>
        <begin position="1"/>
        <end position="23"/>
    </location>
</feature>
<dbReference type="GO" id="GO:0050839">
    <property type="term" value="F:cell adhesion molecule binding"/>
    <property type="evidence" value="ECO:0007669"/>
    <property type="project" value="TreeGrafter"/>
</dbReference>
<dbReference type="EMBL" id="QJTE01000001">
    <property type="protein sequence ID" value="PYE86236.1"/>
    <property type="molecule type" value="Genomic_DNA"/>
</dbReference>
<dbReference type="Proteomes" id="UP000248311">
    <property type="component" value="Unassembled WGS sequence"/>
</dbReference>
<dbReference type="SMART" id="SM00554">
    <property type="entry name" value="FAS1"/>
    <property type="match status" value="1"/>
</dbReference>
<dbReference type="InterPro" id="IPR050904">
    <property type="entry name" value="Adhesion/Biosynth-related"/>
</dbReference>
<dbReference type="Pfam" id="PF02469">
    <property type="entry name" value="Fasciclin"/>
    <property type="match status" value="1"/>
</dbReference>
<dbReference type="GO" id="GO:0005615">
    <property type="term" value="C:extracellular space"/>
    <property type="evidence" value="ECO:0007669"/>
    <property type="project" value="TreeGrafter"/>
</dbReference>
<dbReference type="GO" id="GO:0030198">
    <property type="term" value="P:extracellular matrix organization"/>
    <property type="evidence" value="ECO:0007669"/>
    <property type="project" value="TreeGrafter"/>
</dbReference>
<evidence type="ECO:0000259" key="2">
    <source>
        <dbReference type="PROSITE" id="PS50213"/>
    </source>
</evidence>
<protein>
    <submittedName>
        <fullName evidence="3">Putative surface protein with fasciclin (FAS1) repeats</fullName>
    </submittedName>
</protein>
<dbReference type="RefSeq" id="WP_110813219.1">
    <property type="nucleotide sequence ID" value="NZ_QJTE01000001.1"/>
</dbReference>
<dbReference type="AlphaFoldDB" id="A0A318T0I4"/>
<keyword evidence="4" id="KW-1185">Reference proteome</keyword>
<reference evidence="3 4" key="1">
    <citation type="submission" date="2018-06" db="EMBL/GenBank/DDBJ databases">
        <title>Genomic Encyclopedia of Type Strains, Phase III (KMG-III): the genomes of soil and plant-associated and newly described type strains.</title>
        <authorList>
            <person name="Whitman W."/>
        </authorList>
    </citation>
    <scope>NUCLEOTIDE SEQUENCE [LARGE SCALE GENOMIC DNA]</scope>
    <source>
        <strain evidence="3 4">CECT 9025</strain>
    </source>
</reference>
<feature type="domain" description="FAS1" evidence="2">
    <location>
        <begin position="34"/>
        <end position="181"/>
    </location>
</feature>
<accession>A0A318T0I4</accession>
<sequence length="190" mass="18974">MHVAAPLTALLSLSLLAAVPAQAQTAEAAPLDESNTVVVNAKDSPELSRLAAAIEIAGMAEGLEGPGPLTLFAPVDAGFEALPEGSWDSLNDPANRDSLVALIGGHVVEGALTTEALSALLAEEEDGVLALPSIAGTPLFVAQGESGLTVTTDPEGAAQATWIAADIASSNGVLHEIDAVLLPAQDAAAD</sequence>
<name>A0A318T0I4_9RHOB</name>